<evidence type="ECO:0000313" key="9">
    <source>
        <dbReference type="EMBL" id="CAH0367782.1"/>
    </source>
</evidence>
<comment type="caution">
    <text evidence="9">The sequence shown here is derived from an EMBL/GenBank/DDBJ whole genome shotgun (WGS) entry which is preliminary data.</text>
</comment>
<feature type="compositionally biased region" description="Basic residues" evidence="8">
    <location>
        <begin position="466"/>
        <end position="477"/>
    </location>
</feature>
<evidence type="ECO:0000256" key="8">
    <source>
        <dbReference type="SAM" id="MobiDB-lite"/>
    </source>
</evidence>
<evidence type="ECO:0000256" key="6">
    <source>
        <dbReference type="ARBA" id="ARBA00023242"/>
    </source>
</evidence>
<feature type="region of interest" description="Disordered" evidence="8">
    <location>
        <begin position="301"/>
        <end position="517"/>
    </location>
</feature>
<comment type="similarity">
    <text evidence="2 7">Belongs to the PRP38 family.</text>
</comment>
<gene>
    <name evidence="9" type="ORF">PECAL_2P08210</name>
</gene>
<evidence type="ECO:0000256" key="2">
    <source>
        <dbReference type="ARBA" id="ARBA00006164"/>
    </source>
</evidence>
<comment type="function">
    <text evidence="7">Required for pre-mRNA splicing.</text>
</comment>
<evidence type="ECO:0000256" key="7">
    <source>
        <dbReference type="RuleBase" id="RU367025"/>
    </source>
</evidence>
<feature type="compositionally biased region" description="Basic and acidic residues" evidence="8">
    <location>
        <begin position="500"/>
        <end position="517"/>
    </location>
</feature>
<keyword evidence="6 7" id="KW-0539">Nucleus</keyword>
<evidence type="ECO:0000256" key="1">
    <source>
        <dbReference type="ARBA" id="ARBA00004123"/>
    </source>
</evidence>
<organism evidence="9 10">
    <name type="scientific">Pelagomonas calceolata</name>
    <dbReference type="NCBI Taxonomy" id="35677"/>
    <lineage>
        <taxon>Eukaryota</taxon>
        <taxon>Sar</taxon>
        <taxon>Stramenopiles</taxon>
        <taxon>Ochrophyta</taxon>
        <taxon>Pelagophyceae</taxon>
        <taxon>Pelagomonadales</taxon>
        <taxon>Pelagomonadaceae</taxon>
        <taxon>Pelagomonas</taxon>
    </lineage>
</organism>
<feature type="compositionally biased region" description="Pro residues" evidence="8">
    <location>
        <begin position="478"/>
        <end position="499"/>
    </location>
</feature>
<evidence type="ECO:0000256" key="5">
    <source>
        <dbReference type="ARBA" id="ARBA00023187"/>
    </source>
</evidence>
<dbReference type="GO" id="GO:0005681">
    <property type="term" value="C:spliceosomal complex"/>
    <property type="evidence" value="ECO:0007669"/>
    <property type="project" value="UniProtKB-KW"/>
</dbReference>
<dbReference type="AlphaFoldDB" id="A0A8J2SGV6"/>
<keyword evidence="10" id="KW-1185">Reference proteome</keyword>
<evidence type="ECO:0000313" key="10">
    <source>
        <dbReference type="Proteomes" id="UP000789595"/>
    </source>
</evidence>
<feature type="compositionally biased region" description="Basic residues" evidence="8">
    <location>
        <begin position="310"/>
        <end position="337"/>
    </location>
</feature>
<dbReference type="GO" id="GO:0000398">
    <property type="term" value="P:mRNA splicing, via spliceosome"/>
    <property type="evidence" value="ECO:0007669"/>
    <property type="project" value="UniProtKB-UniRule"/>
</dbReference>
<comment type="subcellular location">
    <subcellularLocation>
        <location evidence="1 7">Nucleus</location>
    </subcellularLocation>
</comment>
<reference evidence="9" key="1">
    <citation type="submission" date="2021-11" db="EMBL/GenBank/DDBJ databases">
        <authorList>
            <consortium name="Genoscope - CEA"/>
            <person name="William W."/>
        </authorList>
    </citation>
    <scope>NUCLEOTIDE SEQUENCE</scope>
</reference>
<dbReference type="Pfam" id="PF03371">
    <property type="entry name" value="PRP38"/>
    <property type="match status" value="1"/>
</dbReference>
<feature type="compositionally biased region" description="Basic residues" evidence="8">
    <location>
        <begin position="345"/>
        <end position="356"/>
    </location>
</feature>
<dbReference type="Proteomes" id="UP000789595">
    <property type="component" value="Unassembled WGS sequence"/>
</dbReference>
<name>A0A8J2SGV6_9STRA</name>
<dbReference type="EMBL" id="CAKKNE010000002">
    <property type="protein sequence ID" value="CAH0367782.1"/>
    <property type="molecule type" value="Genomic_DNA"/>
</dbReference>
<feature type="compositionally biased region" description="Basic and acidic residues" evidence="8">
    <location>
        <begin position="409"/>
        <end position="419"/>
    </location>
</feature>
<evidence type="ECO:0000256" key="4">
    <source>
        <dbReference type="ARBA" id="ARBA00022728"/>
    </source>
</evidence>
<protein>
    <recommendedName>
        <fullName evidence="7">Pre-mRNA-splicing factor 38</fullName>
    </recommendedName>
</protein>
<evidence type="ECO:0000256" key="3">
    <source>
        <dbReference type="ARBA" id="ARBA00022664"/>
    </source>
</evidence>
<dbReference type="InterPro" id="IPR005037">
    <property type="entry name" value="PRP38"/>
</dbReference>
<keyword evidence="4 7" id="KW-0747">Spliceosome</keyword>
<feature type="compositionally biased region" description="Basic residues" evidence="8">
    <location>
        <begin position="445"/>
        <end position="458"/>
    </location>
</feature>
<accession>A0A8J2SGV6</accession>
<sequence length="517" mass="59625">MGFADTGKLGVAVRPRVYSDRLPKNVAQPGLEGKKLFQIGGVNPTIFNLDAALHAKITQSEYFKCLYVFKTFDKVVDLIYEKVTYVEPFTHRGASTKRSLQKQPSSAFCLLLKLFHLRLTEDQVRELLDHPDSTYLRVMGMLYVRYGGDPSIYWKWLGEYCDDLEEFSPGIQQMHTTTVGAFARRLLTVAELDLYGTPLPPVGPILEYRFSVHLAAHDDVAKRAVVNKPRLSTLAVGASGFLCCARDFYGEDDGEEDAIVWRADGVIEEVEPPYDGAPEGTLPRFKIKFSDGATAMAKLGMLRFPEEAKKKRSRSRRRDRRRSRSRKRDRAAPRSRSRSRDRPPRARSRSRSRSRGRAPPPRSRDRSRSRSRGRGPPPRARSRSRSRGRAPPPRAPPPRSRSPRRFRPLSRDRSREYRPARPPPPRRRSPSPRWRDRGRSPPRGSPRRRRSPSPRRWRDRSPPRRSPPRWRRSRSPPRRSPPSRYRPPPRGPPPRGPPAPERRRDTDAVEDDTRWRP</sequence>
<keyword evidence="5 7" id="KW-0508">mRNA splicing</keyword>
<feature type="compositionally biased region" description="Pro residues" evidence="8">
    <location>
        <begin position="390"/>
        <end position="400"/>
    </location>
</feature>
<dbReference type="OrthoDB" id="3881at2759"/>
<keyword evidence="3 7" id="KW-0507">mRNA processing</keyword>
<dbReference type="PANTHER" id="PTHR23142">
    <property type="entry name" value="PRE-MRNA-SPLICING FACTOR 38A-RELATED"/>
    <property type="match status" value="1"/>
</dbReference>
<proteinExistence type="inferred from homology"/>